<dbReference type="InterPro" id="IPR000873">
    <property type="entry name" value="AMP-dep_synth/lig_dom"/>
</dbReference>
<dbReference type="Pfam" id="PF13193">
    <property type="entry name" value="AMP-binding_C"/>
    <property type="match status" value="1"/>
</dbReference>
<dbReference type="RefSeq" id="WP_041085831.1">
    <property type="nucleotide sequence ID" value="NZ_JXRP01000006.1"/>
</dbReference>
<dbReference type="GO" id="GO:0006631">
    <property type="term" value="P:fatty acid metabolic process"/>
    <property type="evidence" value="ECO:0007669"/>
    <property type="project" value="UniProtKB-KW"/>
</dbReference>
<dbReference type="FunFam" id="3.30.300.30:FF:000008">
    <property type="entry name" value="2,3-dihydroxybenzoate-AMP ligase"/>
    <property type="match status" value="1"/>
</dbReference>
<dbReference type="OrthoDB" id="9803968at2"/>
<reference evidence="7 8" key="1">
    <citation type="submission" date="2015-01" db="EMBL/GenBank/DDBJ databases">
        <title>Genome sequencing of Jeotgalibacillus soli.</title>
        <authorList>
            <person name="Goh K.M."/>
            <person name="Chan K.-G."/>
            <person name="Yaakop A.S."/>
            <person name="Ee R."/>
            <person name="Gan H.M."/>
            <person name="Chan C.S."/>
        </authorList>
    </citation>
    <scope>NUCLEOTIDE SEQUENCE [LARGE SCALE GENOMIC DNA]</scope>
    <source>
        <strain evidence="7 8">P9</strain>
    </source>
</reference>
<evidence type="ECO:0000256" key="1">
    <source>
        <dbReference type="ARBA" id="ARBA00006432"/>
    </source>
</evidence>
<evidence type="ECO:0000256" key="3">
    <source>
        <dbReference type="ARBA" id="ARBA00022832"/>
    </source>
</evidence>
<dbReference type="InterPro" id="IPR045851">
    <property type="entry name" value="AMP-bd_C_sf"/>
</dbReference>
<dbReference type="PANTHER" id="PTHR43859:SF4">
    <property type="entry name" value="BUTANOATE--COA LIGASE AAE1-RELATED"/>
    <property type="match status" value="1"/>
</dbReference>
<dbReference type="InterPro" id="IPR025110">
    <property type="entry name" value="AMP-bd_C"/>
</dbReference>
<protein>
    <submittedName>
        <fullName evidence="7">AMP-dependent synthetase</fullName>
    </submittedName>
</protein>
<dbReference type="Proteomes" id="UP000031938">
    <property type="component" value="Unassembled WGS sequence"/>
</dbReference>
<dbReference type="STRING" id="889306.KP78_04220"/>
<sequence length="528" mass="59339">MHVPLVLTDFLDRAVHLYGEKAAVIDGDRTYTYAEMQGRVNQLSRGLKALSIEKGDKVAYLAPNSLEMLEGFYGVFQVGGVMTSLNTRLRPEDYLFILNHSESKVLFVDEELYLLIELVRHKLEMVKTIIIHSATRDHDGCLNYEEWLKEFSNAPFDCVELEETDYASLLYTSGTTGDPKGVLLTHRANYLHAMSAMHHLRISDEDKLLHVLPMFHVNGWGSPFYYTANGATQIMLRKVDPAVLLEKVEKYGVSVMHMAPTVLNMVLEEAKRTKITVDHPLRVVIAGSAPPPAFVRKVEEELGWTFIQVYGMTEISPLITISEIRSPLEVQSNSERYRLKAKTGYEMIGSKVRVVDELGEPVSNDGKSIGEIATRSNNVMQGYYKNNEATSAAIRNGWLYTGDMATIDENGYIEIVDRKKDVIISGGENISSIEVESILYEHPGVLEAAVIAVPHEKWGEVPHAVVVVRDGHTLTEEELVTFAQSKLARFKIPKAFTFMDQLPKTASGKIQKVVIRKQFWDESGKMVN</sequence>
<dbReference type="EMBL" id="JXRP01000006">
    <property type="protein sequence ID" value="KIL52052.1"/>
    <property type="molecule type" value="Genomic_DNA"/>
</dbReference>
<evidence type="ECO:0000259" key="6">
    <source>
        <dbReference type="Pfam" id="PF13193"/>
    </source>
</evidence>
<evidence type="ECO:0000259" key="5">
    <source>
        <dbReference type="Pfam" id="PF00501"/>
    </source>
</evidence>
<feature type="domain" description="AMP-dependent synthetase/ligase" evidence="5">
    <location>
        <begin position="12"/>
        <end position="384"/>
    </location>
</feature>
<name>A0A0C2VT12_9BACL</name>
<evidence type="ECO:0000256" key="2">
    <source>
        <dbReference type="ARBA" id="ARBA00022598"/>
    </source>
</evidence>
<gene>
    <name evidence="7" type="ORF">KP78_04220</name>
</gene>
<keyword evidence="4" id="KW-0443">Lipid metabolism</keyword>
<dbReference type="PROSITE" id="PS00455">
    <property type="entry name" value="AMP_BINDING"/>
    <property type="match status" value="1"/>
</dbReference>
<feature type="domain" description="AMP-binding enzyme C-terminal" evidence="6">
    <location>
        <begin position="434"/>
        <end position="509"/>
    </location>
</feature>
<keyword evidence="8" id="KW-1185">Reference proteome</keyword>
<dbReference type="InterPro" id="IPR020845">
    <property type="entry name" value="AMP-binding_CS"/>
</dbReference>
<evidence type="ECO:0000256" key="4">
    <source>
        <dbReference type="ARBA" id="ARBA00023098"/>
    </source>
</evidence>
<dbReference type="NCBIfam" id="NF004837">
    <property type="entry name" value="PRK06187.1"/>
    <property type="match status" value="1"/>
</dbReference>
<dbReference type="Gene3D" id="3.30.300.30">
    <property type="match status" value="1"/>
</dbReference>
<dbReference type="AlphaFoldDB" id="A0A0C2VT12"/>
<dbReference type="GO" id="GO:0016874">
    <property type="term" value="F:ligase activity"/>
    <property type="evidence" value="ECO:0007669"/>
    <property type="project" value="UniProtKB-KW"/>
</dbReference>
<comment type="caution">
    <text evidence="7">The sequence shown here is derived from an EMBL/GenBank/DDBJ whole genome shotgun (WGS) entry which is preliminary data.</text>
</comment>
<dbReference type="SUPFAM" id="SSF56801">
    <property type="entry name" value="Acetyl-CoA synthetase-like"/>
    <property type="match status" value="1"/>
</dbReference>
<keyword evidence="2" id="KW-0436">Ligase</keyword>
<evidence type="ECO:0000313" key="7">
    <source>
        <dbReference type="EMBL" id="KIL52052.1"/>
    </source>
</evidence>
<proteinExistence type="inferred from homology"/>
<keyword evidence="3" id="KW-0276">Fatty acid metabolism</keyword>
<dbReference type="PANTHER" id="PTHR43859">
    <property type="entry name" value="ACYL-ACTIVATING ENZYME"/>
    <property type="match status" value="1"/>
</dbReference>
<evidence type="ECO:0000313" key="8">
    <source>
        <dbReference type="Proteomes" id="UP000031938"/>
    </source>
</evidence>
<comment type="similarity">
    <text evidence="1">Belongs to the ATP-dependent AMP-binding enzyme family.</text>
</comment>
<dbReference type="InterPro" id="IPR042099">
    <property type="entry name" value="ANL_N_sf"/>
</dbReference>
<dbReference type="Gene3D" id="3.40.50.12780">
    <property type="entry name" value="N-terminal domain of ligase-like"/>
    <property type="match status" value="1"/>
</dbReference>
<accession>A0A0C2VT12</accession>
<dbReference type="Pfam" id="PF00501">
    <property type="entry name" value="AMP-binding"/>
    <property type="match status" value="1"/>
</dbReference>
<organism evidence="7 8">
    <name type="scientific">Jeotgalibacillus soli</name>
    <dbReference type="NCBI Taxonomy" id="889306"/>
    <lineage>
        <taxon>Bacteria</taxon>
        <taxon>Bacillati</taxon>
        <taxon>Bacillota</taxon>
        <taxon>Bacilli</taxon>
        <taxon>Bacillales</taxon>
        <taxon>Caryophanaceae</taxon>
        <taxon>Jeotgalibacillus</taxon>
    </lineage>
</organism>
<dbReference type="PATRIC" id="fig|889306.3.peg.424"/>